<feature type="binding site" evidence="7">
    <location>
        <position position="146"/>
    </location>
    <ligand>
        <name>3-phosphoshikimate</name>
        <dbReference type="ChEBI" id="CHEBI:145989"/>
    </ligand>
</feature>
<feature type="active site" description="Proton acceptor" evidence="7">
    <location>
        <position position="289"/>
    </location>
</feature>
<feature type="binding site" evidence="7">
    <location>
        <position position="320"/>
    </location>
    <ligand>
        <name>phosphoenolpyruvate</name>
        <dbReference type="ChEBI" id="CHEBI:58702"/>
    </ligand>
</feature>
<accession>A0A098C1U0</accession>
<comment type="catalytic activity">
    <reaction evidence="6">
        <text>3-phosphoshikimate + phosphoenolpyruvate = 5-O-(1-carboxyvinyl)-3-phosphoshikimate + phosphate</text>
        <dbReference type="Rhea" id="RHEA:21256"/>
        <dbReference type="ChEBI" id="CHEBI:43474"/>
        <dbReference type="ChEBI" id="CHEBI:57701"/>
        <dbReference type="ChEBI" id="CHEBI:58702"/>
        <dbReference type="ChEBI" id="CHEBI:145989"/>
        <dbReference type="EC" id="2.5.1.19"/>
    </reaction>
    <physiologicalReaction direction="left-to-right" evidence="6">
        <dbReference type="Rhea" id="RHEA:21257"/>
    </physiologicalReaction>
</comment>
<feature type="domain" description="Enolpyruvate transferase" evidence="8">
    <location>
        <begin position="58"/>
        <end position="399"/>
    </location>
</feature>
<dbReference type="Gene3D" id="3.65.10.10">
    <property type="entry name" value="Enolpyruvate transferase domain"/>
    <property type="match status" value="3"/>
</dbReference>
<keyword evidence="4 7" id="KW-0808">Transferase</keyword>
<dbReference type="InterPro" id="IPR006264">
    <property type="entry name" value="EPSP_synthase"/>
</dbReference>
<evidence type="ECO:0000313" key="9">
    <source>
        <dbReference type="EMBL" id="CEA16854.1"/>
    </source>
</evidence>
<dbReference type="GO" id="GO:0009423">
    <property type="term" value="P:chorismate biosynthetic process"/>
    <property type="evidence" value="ECO:0007669"/>
    <property type="project" value="UniProtKB-UniRule"/>
</dbReference>
<evidence type="ECO:0000313" key="10">
    <source>
        <dbReference type="Proteomes" id="UP000032417"/>
    </source>
</evidence>
<dbReference type="PATRIC" id="fig|1562970.3.peg.2100"/>
<feature type="binding site" evidence="7">
    <location>
        <position position="23"/>
    </location>
    <ligand>
        <name>3-phosphoshikimate</name>
        <dbReference type="ChEBI" id="CHEBI:145989"/>
    </ligand>
</feature>
<protein>
    <recommendedName>
        <fullName evidence="7">3-phosphoshikimate 1-carboxyvinyltransferase</fullName>
        <ecNumber evidence="7">2.5.1.19</ecNumber>
    </recommendedName>
    <alternativeName>
        <fullName evidence="7">5-enolpyruvylshikimate-3-phosphate synthase</fullName>
        <shortName evidence="7">EPSP synthase</shortName>
        <shortName evidence="7">EPSPS</shortName>
    </alternativeName>
</protein>
<keyword evidence="3 7" id="KW-0028">Amino-acid biosynthesis</keyword>
<dbReference type="CDD" id="cd01556">
    <property type="entry name" value="EPSP_synthase"/>
    <property type="match status" value="1"/>
</dbReference>
<comment type="subunit">
    <text evidence="7">Monomer.</text>
</comment>
<dbReference type="PIRSF" id="PIRSF000505">
    <property type="entry name" value="EPSPS"/>
    <property type="match status" value="1"/>
</dbReference>
<evidence type="ECO:0000256" key="1">
    <source>
        <dbReference type="ARBA" id="ARBA00004811"/>
    </source>
</evidence>
<feature type="binding site" evidence="7">
    <location>
        <position position="289"/>
    </location>
    <ligand>
        <name>3-phosphoshikimate</name>
        <dbReference type="ChEBI" id="CHEBI:145989"/>
    </ligand>
</feature>
<feature type="binding site" evidence="7">
    <location>
        <position position="147"/>
    </location>
    <ligand>
        <name>phosphoenolpyruvate</name>
        <dbReference type="ChEBI" id="CHEBI:58702"/>
    </ligand>
</feature>
<dbReference type="PROSITE" id="PS00885">
    <property type="entry name" value="EPSP_SYNTHASE_2"/>
    <property type="match status" value="1"/>
</dbReference>
<comment type="similarity">
    <text evidence="2 7">Belongs to the EPSP synthase family.</text>
</comment>
<reference evidence="9 10" key="1">
    <citation type="submission" date="2014-08" db="EMBL/GenBank/DDBJ databases">
        <authorList>
            <person name="Wibberg D."/>
        </authorList>
    </citation>
    <scope>NUCLEOTIDE SEQUENCE [LARGE SCALE GENOMIC DNA]</scope>
    <source>
        <strain evidence="10">ING2-E5B</strain>
    </source>
</reference>
<keyword evidence="7" id="KW-0963">Cytoplasm</keyword>
<feature type="binding site" evidence="7">
    <location>
        <position position="99"/>
    </location>
    <ligand>
        <name>phosphoenolpyruvate</name>
        <dbReference type="ChEBI" id="CHEBI:58702"/>
    </ligand>
</feature>
<feature type="binding site" evidence="7">
    <location>
        <position position="365"/>
    </location>
    <ligand>
        <name>phosphoenolpyruvate</name>
        <dbReference type="ChEBI" id="CHEBI:58702"/>
    </ligand>
</feature>
<dbReference type="EMBL" id="LN515532">
    <property type="protein sequence ID" value="CEA16854.1"/>
    <property type="molecule type" value="Genomic_DNA"/>
</dbReference>
<dbReference type="STRING" id="1562970.ING2E5B_2126"/>
<evidence type="ECO:0000259" key="8">
    <source>
        <dbReference type="Pfam" id="PF00275"/>
    </source>
</evidence>
<feature type="binding site" evidence="7">
    <location>
        <position position="28"/>
    </location>
    <ligand>
        <name>3-phosphoshikimate</name>
        <dbReference type="ChEBI" id="CHEBI:145989"/>
    </ligand>
</feature>
<evidence type="ECO:0000256" key="5">
    <source>
        <dbReference type="ARBA" id="ARBA00023141"/>
    </source>
</evidence>
<dbReference type="PANTHER" id="PTHR21090">
    <property type="entry name" value="AROM/DEHYDROQUINATE SYNTHASE"/>
    <property type="match status" value="1"/>
</dbReference>
<dbReference type="GO" id="GO:0003866">
    <property type="term" value="F:3-phosphoshikimate 1-carboxyvinyltransferase activity"/>
    <property type="evidence" value="ECO:0007669"/>
    <property type="project" value="UniProtKB-UniRule"/>
</dbReference>
<feature type="binding site" evidence="7">
    <location>
        <position position="71"/>
    </location>
    <ligand>
        <name>phosphoenolpyruvate</name>
        <dbReference type="ChEBI" id="CHEBI:58702"/>
    </ligand>
</feature>
<dbReference type="HOGENOM" id="CLU_024321_0_0_10"/>
<feature type="binding site" evidence="7">
    <location>
        <position position="23"/>
    </location>
    <ligand>
        <name>phosphoenolpyruvate</name>
        <dbReference type="ChEBI" id="CHEBI:58702"/>
    </ligand>
</feature>
<name>A0A098C1U0_9BACT</name>
<feature type="binding site" evidence="7">
    <location>
        <position position="173"/>
    </location>
    <ligand>
        <name>3-phosphoshikimate</name>
        <dbReference type="ChEBI" id="CHEBI:145989"/>
    </ligand>
</feature>
<dbReference type="GO" id="GO:0008652">
    <property type="term" value="P:amino acid biosynthetic process"/>
    <property type="evidence" value="ECO:0007669"/>
    <property type="project" value="UniProtKB-KW"/>
</dbReference>
<proteinExistence type="inferred from homology"/>
<keyword evidence="10" id="KW-1185">Reference proteome</keyword>
<dbReference type="InterPro" id="IPR013792">
    <property type="entry name" value="RNA3'P_cycl/enolpyr_Trfase_a/b"/>
</dbReference>
<dbReference type="Pfam" id="PF00275">
    <property type="entry name" value="EPSP_synthase"/>
    <property type="match status" value="1"/>
</dbReference>
<dbReference type="GO" id="GO:0009073">
    <property type="term" value="P:aromatic amino acid family biosynthetic process"/>
    <property type="evidence" value="ECO:0007669"/>
    <property type="project" value="UniProtKB-KW"/>
</dbReference>
<comment type="pathway">
    <text evidence="1 7">Metabolic intermediate biosynthesis; chorismate biosynthesis; chorismate from D-erythrose 4-phosphate and phosphoenolpyruvate: step 6/7.</text>
</comment>
<gene>
    <name evidence="7 9" type="primary">aroA</name>
    <name evidence="9" type="ORF">ING2E5B_2126</name>
</gene>
<sequence>MLSQYKIYPPETVKTTIQLPASKSISNRAMILNALCLSTAPIKNLSDCEDTKVLIDAFNSDSNLFDIKAAGTAMRFLTAFLAGMEGEWIIKGTERMHQRPIHPLVETLTALGADIEYLEKEGFPPLKIRGKKLNGGEVYLSGNISSQFISALLMVAPTMKNGLIMHIEKEIVSKPYIDLTIGMMAKCGVHVKWEGNDITVKPQNYKAVDMTVEADWTAASYWYEIASLLPGSEIKLLGLTKDSMQGDSNVVNLFVDLGVSTEFVVDGIIIRSNNKKTKKFFHNFINEPDLAQTFAATCCFKKVPFIFSGIQSLKIKETDRVQALINELKKLGYILTENEIGMLEWDGERCIPEKEPAIDTYDDHRMAMSLAPGSIVKQSILINDPDVVYKSYPNFWKDLKHAGFVIEERK</sequence>
<dbReference type="GO" id="GO:0005737">
    <property type="term" value="C:cytoplasm"/>
    <property type="evidence" value="ECO:0007669"/>
    <property type="project" value="UniProtKB-SubCell"/>
</dbReference>
<feature type="binding site" evidence="7">
    <location>
        <position position="24"/>
    </location>
    <ligand>
        <name>3-phosphoshikimate</name>
        <dbReference type="ChEBI" id="CHEBI:145989"/>
    </ligand>
</feature>
<dbReference type="InterPro" id="IPR036968">
    <property type="entry name" value="Enolpyruvate_Tfrase_sf"/>
</dbReference>
<evidence type="ECO:0000256" key="3">
    <source>
        <dbReference type="ARBA" id="ARBA00022605"/>
    </source>
</evidence>
<dbReference type="PANTHER" id="PTHR21090:SF5">
    <property type="entry name" value="PENTAFUNCTIONAL AROM POLYPEPTIDE"/>
    <property type="match status" value="1"/>
</dbReference>
<dbReference type="InterPro" id="IPR001986">
    <property type="entry name" value="Enolpyruvate_Tfrase_dom"/>
</dbReference>
<comment type="function">
    <text evidence="7">Catalyzes the transfer of the enolpyruvyl moiety of phosphoenolpyruvate (PEP) to the 5-hydroxyl of shikimate-3-phosphate (S3P) to produce enolpyruvyl shikimate-3-phosphate and inorganic phosphate.</text>
</comment>
<evidence type="ECO:0000256" key="4">
    <source>
        <dbReference type="ARBA" id="ARBA00022679"/>
    </source>
</evidence>
<comment type="caution">
    <text evidence="7">Lacks conserved residue(s) required for the propagation of feature annotation.</text>
</comment>
<evidence type="ECO:0000256" key="6">
    <source>
        <dbReference type="ARBA" id="ARBA00044633"/>
    </source>
</evidence>
<dbReference type="UniPathway" id="UPA00053">
    <property type="reaction ID" value="UER00089"/>
</dbReference>
<feature type="binding site" evidence="7">
    <location>
        <position position="147"/>
    </location>
    <ligand>
        <name>3-phosphoshikimate</name>
        <dbReference type="ChEBI" id="CHEBI:145989"/>
    </ligand>
</feature>
<dbReference type="EC" id="2.5.1.19" evidence="7"/>
<keyword evidence="5 7" id="KW-0057">Aromatic amino acid biosynthesis</keyword>
<evidence type="ECO:0000256" key="2">
    <source>
        <dbReference type="ARBA" id="ARBA00009948"/>
    </source>
</evidence>
<feature type="binding site" evidence="7">
    <location>
        <position position="390"/>
    </location>
    <ligand>
        <name>phosphoenolpyruvate</name>
        <dbReference type="ChEBI" id="CHEBI:58702"/>
    </ligand>
</feature>
<dbReference type="AlphaFoldDB" id="A0A098C1U0"/>
<evidence type="ECO:0000256" key="7">
    <source>
        <dbReference type="HAMAP-Rule" id="MF_00210"/>
    </source>
</evidence>
<comment type="subcellular location">
    <subcellularLocation>
        <location evidence="7">Cytoplasm</location>
    </subcellularLocation>
</comment>
<dbReference type="OrthoDB" id="9809920at2"/>
<dbReference type="HAMAP" id="MF_00210">
    <property type="entry name" value="EPSP_synth"/>
    <property type="match status" value="1"/>
</dbReference>
<feature type="binding site" evidence="7">
    <location>
        <position position="145"/>
    </location>
    <ligand>
        <name>3-phosphoshikimate</name>
        <dbReference type="ChEBI" id="CHEBI:145989"/>
    </ligand>
</feature>
<dbReference type="KEGG" id="pbt:ING2E5B_2126"/>
<dbReference type="InterPro" id="IPR023193">
    <property type="entry name" value="EPSP_synthase_CS"/>
</dbReference>
<feature type="binding site" evidence="7">
    <location>
        <position position="316"/>
    </location>
    <ligand>
        <name>3-phosphoshikimate</name>
        <dbReference type="ChEBI" id="CHEBI:145989"/>
    </ligand>
</feature>
<dbReference type="SUPFAM" id="SSF55205">
    <property type="entry name" value="EPT/RTPC-like"/>
    <property type="match status" value="1"/>
</dbReference>
<dbReference type="Proteomes" id="UP000032417">
    <property type="component" value="Chromosome 1"/>
</dbReference>
<organism evidence="9 10">
    <name type="scientific">Fermentimonas caenicola</name>
    <dbReference type="NCBI Taxonomy" id="1562970"/>
    <lineage>
        <taxon>Bacteria</taxon>
        <taxon>Pseudomonadati</taxon>
        <taxon>Bacteroidota</taxon>
        <taxon>Bacteroidia</taxon>
        <taxon>Bacteroidales</taxon>
        <taxon>Dysgonomonadaceae</taxon>
        <taxon>Fermentimonas</taxon>
    </lineage>
</organism>